<dbReference type="Proteomes" id="UP000693946">
    <property type="component" value="Linkage Group LG5"/>
</dbReference>
<dbReference type="GO" id="GO:0036064">
    <property type="term" value="C:ciliary basal body"/>
    <property type="evidence" value="ECO:0007669"/>
    <property type="project" value="TreeGrafter"/>
</dbReference>
<dbReference type="EMBL" id="JAGKHQ010000017">
    <property type="protein sequence ID" value="KAG7489006.1"/>
    <property type="molecule type" value="Genomic_DNA"/>
</dbReference>
<accession>A0AAV6QFH8</accession>
<organism evidence="9 10">
    <name type="scientific">Solea senegalensis</name>
    <name type="common">Senegalese sole</name>
    <dbReference type="NCBI Taxonomy" id="28829"/>
    <lineage>
        <taxon>Eukaryota</taxon>
        <taxon>Metazoa</taxon>
        <taxon>Chordata</taxon>
        <taxon>Craniata</taxon>
        <taxon>Vertebrata</taxon>
        <taxon>Euteleostomi</taxon>
        <taxon>Actinopterygii</taxon>
        <taxon>Neopterygii</taxon>
        <taxon>Teleostei</taxon>
        <taxon>Neoteleostei</taxon>
        <taxon>Acanthomorphata</taxon>
        <taxon>Carangaria</taxon>
        <taxon>Pleuronectiformes</taxon>
        <taxon>Pleuronectoidei</taxon>
        <taxon>Soleidae</taxon>
        <taxon>Solea</taxon>
    </lineage>
</organism>
<feature type="compositionally biased region" description="Basic and acidic residues" evidence="8">
    <location>
        <begin position="8"/>
        <end position="27"/>
    </location>
</feature>
<feature type="coiled-coil region" evidence="7">
    <location>
        <begin position="35"/>
        <end position="204"/>
    </location>
</feature>
<feature type="coiled-coil region" evidence="7">
    <location>
        <begin position="249"/>
        <end position="353"/>
    </location>
</feature>
<evidence type="ECO:0000256" key="7">
    <source>
        <dbReference type="SAM" id="Coils"/>
    </source>
</evidence>
<keyword evidence="4 7" id="KW-0175">Coiled coil</keyword>
<feature type="compositionally biased region" description="Polar residues" evidence="8">
    <location>
        <begin position="464"/>
        <end position="474"/>
    </location>
</feature>
<comment type="caution">
    <text evidence="9">The sequence shown here is derived from an EMBL/GenBank/DDBJ whole genome shotgun (WGS) entry which is preliminary data.</text>
</comment>
<keyword evidence="6" id="KW-0966">Cell projection</keyword>
<evidence type="ECO:0000256" key="3">
    <source>
        <dbReference type="ARBA" id="ARBA00014087"/>
    </source>
</evidence>
<evidence type="ECO:0000313" key="10">
    <source>
        <dbReference type="Proteomes" id="UP000693946"/>
    </source>
</evidence>
<evidence type="ECO:0000256" key="8">
    <source>
        <dbReference type="SAM" id="MobiDB-lite"/>
    </source>
</evidence>
<feature type="region of interest" description="Disordered" evidence="8">
    <location>
        <begin position="1"/>
        <end position="27"/>
    </location>
</feature>
<feature type="compositionally biased region" description="Low complexity" evidence="8">
    <location>
        <begin position="475"/>
        <end position="488"/>
    </location>
</feature>
<proteinExistence type="inferred from homology"/>
<protein>
    <recommendedName>
        <fullName evidence="3">Cilia- and flagella-associated protein 157</fullName>
    </recommendedName>
</protein>
<gene>
    <name evidence="9" type="ORF">JOB18_002649</name>
</gene>
<dbReference type="AlphaFoldDB" id="A0AAV6QFH8"/>
<evidence type="ECO:0000313" key="9">
    <source>
        <dbReference type="EMBL" id="KAG7489006.1"/>
    </source>
</evidence>
<comment type="similarity">
    <text evidence="2">Belongs to the CFAP157 family.</text>
</comment>
<evidence type="ECO:0000256" key="2">
    <source>
        <dbReference type="ARBA" id="ARBA00010841"/>
    </source>
</evidence>
<dbReference type="PANTHER" id="PTHR31954:SF1">
    <property type="entry name" value="CILIA- AND FLAGELLA-ASSOCIATED PROTEIN 157"/>
    <property type="match status" value="1"/>
</dbReference>
<dbReference type="GO" id="GO:0008017">
    <property type="term" value="F:microtubule binding"/>
    <property type="evidence" value="ECO:0007669"/>
    <property type="project" value="TreeGrafter"/>
</dbReference>
<evidence type="ECO:0000256" key="5">
    <source>
        <dbReference type="ARBA" id="ARBA00023069"/>
    </source>
</evidence>
<sequence>MPKKKDKKSSDNRDDEKKTTQRSDDREKTLYLTQIRYLNEQLERYQQKCDDLERQKKDCDSQYSALETEKKDIITYLKRSVFEKEEEMEQLLERLESQRQAAEKDREDLKLQHEHLRQELQNRIEDLNQENRLLVTRLTSLEEFQSQKNQLMSNMESLEKKLNSEMDDHKANIHSLELKALMQKKRLEKEMESHVAAMEVEMQQQVDQKVPEMTRLALRENAEVRVQFIQLTEQAQVLMMENSGLQGRVRQLSADVGNLEQMLSKLSRKSCVRKKVVEQLKEKCQQLQVELKDLREEHQQLQTEHQQILDEMKTLRHERSSLSAQCSRNTAEVTRLEADLQEVRRARSRLRSIIQEAAVALRQALMGAPTAMNSAAEASVLQWKQMMQTVMMVLSSSATEKVTELQVECDPAAARAASPGPASSVQFQLARHRPGDLGFIPPPALKHILPKTGRGPMTHLCRKPSSQKTTGFRCQSTTKSSQQTQMTSHGSSLTTLGKPFNC</sequence>
<evidence type="ECO:0000256" key="4">
    <source>
        <dbReference type="ARBA" id="ARBA00023054"/>
    </source>
</evidence>
<dbReference type="InterPro" id="IPR038844">
    <property type="entry name" value="CFAP157"/>
</dbReference>
<feature type="region of interest" description="Disordered" evidence="8">
    <location>
        <begin position="461"/>
        <end position="502"/>
    </location>
</feature>
<dbReference type="PANTHER" id="PTHR31954">
    <property type="entry name" value="CILIA- AND FLAGELLA-ASSOCIATED PROTEIN 157"/>
    <property type="match status" value="1"/>
</dbReference>
<evidence type="ECO:0000256" key="1">
    <source>
        <dbReference type="ARBA" id="ARBA00004138"/>
    </source>
</evidence>
<keyword evidence="10" id="KW-1185">Reference proteome</keyword>
<reference evidence="9 10" key="1">
    <citation type="journal article" date="2021" name="Sci. Rep.">
        <title>Chromosome anchoring in Senegalese sole (Solea senegalensis) reveals sex-associated markers and genome rearrangements in flatfish.</title>
        <authorList>
            <person name="Guerrero-Cozar I."/>
            <person name="Gomez-Garrido J."/>
            <person name="Berbel C."/>
            <person name="Martinez-Blanch J.F."/>
            <person name="Alioto T."/>
            <person name="Claros M.G."/>
            <person name="Gagnaire P.A."/>
            <person name="Manchado M."/>
        </authorList>
    </citation>
    <scope>NUCLEOTIDE SEQUENCE [LARGE SCALE GENOMIC DNA]</scope>
    <source>
        <strain evidence="9">Sse05_10M</strain>
    </source>
</reference>
<comment type="subcellular location">
    <subcellularLocation>
        <location evidence="1">Cell projection</location>
        <location evidence="1">Cilium</location>
    </subcellularLocation>
</comment>
<evidence type="ECO:0000256" key="6">
    <source>
        <dbReference type="ARBA" id="ARBA00023273"/>
    </source>
</evidence>
<keyword evidence="5" id="KW-0969">Cilium</keyword>
<name>A0AAV6QFH8_SOLSE</name>